<dbReference type="Gene3D" id="3.40.140.10">
    <property type="entry name" value="Cytidine Deaminase, domain 2"/>
    <property type="match status" value="1"/>
</dbReference>
<name>A0ABR3QT02_9PLEO</name>
<dbReference type="Proteomes" id="UP001521785">
    <property type="component" value="Unassembled WGS sequence"/>
</dbReference>
<dbReference type="Pfam" id="PF18785">
    <property type="entry name" value="Inv-AAD"/>
    <property type="match status" value="1"/>
</dbReference>
<proteinExistence type="predicted"/>
<protein>
    <recommendedName>
        <fullName evidence="1">CMP/dCMP-type deaminase domain-containing protein</fullName>
    </recommendedName>
</protein>
<sequence length="185" mass="20164">MATIAHPSIAPGDHKAFMEYAVVQARLSPPGPDKFCVGAVLVDGDTGVILSTGYSIELPGYMEGDMGSTHAEQCCFIKVAKSHGLSAVRAEERIIDLLPANTVLYTTMEPCNARLSGNRTCCDRIVTLKEKLKAVYVGIREPNTFIVDNDGKKRLEAEGIKFEMVEETHDLCYEAAMNGHDKKDA</sequence>
<evidence type="ECO:0000259" key="1">
    <source>
        <dbReference type="PROSITE" id="PS51747"/>
    </source>
</evidence>
<dbReference type="EMBL" id="JAKJXO020000016">
    <property type="protein sequence ID" value="KAL1595198.1"/>
    <property type="molecule type" value="Genomic_DNA"/>
</dbReference>
<evidence type="ECO:0000313" key="2">
    <source>
        <dbReference type="EMBL" id="KAL1595198.1"/>
    </source>
</evidence>
<gene>
    <name evidence="2" type="ORF">SLS60_009886</name>
</gene>
<feature type="domain" description="CMP/dCMP-type deaminase" evidence="1">
    <location>
        <begin position="12"/>
        <end position="148"/>
    </location>
</feature>
<organism evidence="2 3">
    <name type="scientific">Paraconiothyrium brasiliense</name>
    <dbReference type="NCBI Taxonomy" id="300254"/>
    <lineage>
        <taxon>Eukaryota</taxon>
        <taxon>Fungi</taxon>
        <taxon>Dikarya</taxon>
        <taxon>Ascomycota</taxon>
        <taxon>Pezizomycotina</taxon>
        <taxon>Dothideomycetes</taxon>
        <taxon>Pleosporomycetidae</taxon>
        <taxon>Pleosporales</taxon>
        <taxon>Massarineae</taxon>
        <taxon>Didymosphaeriaceae</taxon>
        <taxon>Paraconiothyrium</taxon>
    </lineage>
</organism>
<keyword evidence="3" id="KW-1185">Reference proteome</keyword>
<dbReference type="PROSITE" id="PS51747">
    <property type="entry name" value="CYT_DCMP_DEAMINASES_2"/>
    <property type="match status" value="1"/>
</dbReference>
<comment type="caution">
    <text evidence="2">The sequence shown here is derived from an EMBL/GenBank/DDBJ whole genome shotgun (WGS) entry which is preliminary data.</text>
</comment>
<dbReference type="InterPro" id="IPR002125">
    <property type="entry name" value="CMP_dCMP_dom"/>
</dbReference>
<evidence type="ECO:0000313" key="3">
    <source>
        <dbReference type="Proteomes" id="UP001521785"/>
    </source>
</evidence>
<dbReference type="InterPro" id="IPR016193">
    <property type="entry name" value="Cytidine_deaminase-like"/>
</dbReference>
<reference evidence="2 3" key="1">
    <citation type="submission" date="2024-02" db="EMBL/GenBank/DDBJ databases">
        <title>De novo assembly and annotation of 12 fungi associated with fruit tree decline syndrome in Ontario, Canada.</title>
        <authorList>
            <person name="Sulman M."/>
            <person name="Ellouze W."/>
            <person name="Ilyukhin E."/>
        </authorList>
    </citation>
    <scope>NUCLEOTIDE SEQUENCE [LARGE SCALE GENOMIC DNA]</scope>
    <source>
        <strain evidence="2 3">M42-189</strain>
    </source>
</reference>
<accession>A0ABR3QT02</accession>
<dbReference type="SUPFAM" id="SSF53927">
    <property type="entry name" value="Cytidine deaminase-like"/>
    <property type="match status" value="1"/>
</dbReference>